<organism evidence="2 3">
    <name type="scientific">Paracraurococcus ruber</name>
    <dbReference type="NCBI Taxonomy" id="77675"/>
    <lineage>
        <taxon>Bacteria</taxon>
        <taxon>Pseudomonadati</taxon>
        <taxon>Pseudomonadota</taxon>
        <taxon>Alphaproteobacteria</taxon>
        <taxon>Acetobacterales</taxon>
        <taxon>Roseomonadaceae</taxon>
        <taxon>Paracraurococcus</taxon>
    </lineage>
</organism>
<protein>
    <submittedName>
        <fullName evidence="2">Uncharacterized protein</fullName>
    </submittedName>
</protein>
<feature type="region of interest" description="Disordered" evidence="1">
    <location>
        <begin position="1"/>
        <end position="24"/>
    </location>
</feature>
<gene>
    <name evidence="2" type="ORF">CKO45_21265</name>
</gene>
<feature type="region of interest" description="Disordered" evidence="1">
    <location>
        <begin position="44"/>
        <end position="93"/>
    </location>
</feature>
<dbReference type="EMBL" id="NRSG01000209">
    <property type="protein sequence ID" value="MBK1660756.1"/>
    <property type="molecule type" value="Genomic_DNA"/>
</dbReference>
<name>A0ABS1D2N4_9PROT</name>
<evidence type="ECO:0000256" key="1">
    <source>
        <dbReference type="SAM" id="MobiDB-lite"/>
    </source>
</evidence>
<evidence type="ECO:0000313" key="3">
    <source>
        <dbReference type="Proteomes" id="UP000697995"/>
    </source>
</evidence>
<accession>A0ABS1D2N4</accession>
<feature type="compositionally biased region" description="Basic residues" evidence="1">
    <location>
        <begin position="62"/>
        <end position="72"/>
    </location>
</feature>
<evidence type="ECO:0000313" key="2">
    <source>
        <dbReference type="EMBL" id="MBK1660756.1"/>
    </source>
</evidence>
<feature type="compositionally biased region" description="Low complexity" evidence="1">
    <location>
        <begin position="73"/>
        <end position="86"/>
    </location>
</feature>
<sequence>MRHPQRRAGGIEDQVEGAAVPGIEPDLGPALPAAAAMLARPLSTASCQARRPRSSGAAQPAVRRRIGNRRRGAMAARSPLRAAPRSCGAGAQG</sequence>
<keyword evidence="3" id="KW-1185">Reference proteome</keyword>
<proteinExistence type="predicted"/>
<comment type="caution">
    <text evidence="2">The sequence shown here is derived from an EMBL/GenBank/DDBJ whole genome shotgun (WGS) entry which is preliminary data.</text>
</comment>
<dbReference type="Proteomes" id="UP000697995">
    <property type="component" value="Unassembled WGS sequence"/>
</dbReference>
<reference evidence="2 3" key="1">
    <citation type="journal article" date="2020" name="Microorganisms">
        <title>Osmotic Adaptation and Compatible Solute Biosynthesis of Phototrophic Bacteria as Revealed from Genome Analyses.</title>
        <authorList>
            <person name="Imhoff J.F."/>
            <person name="Rahn T."/>
            <person name="Kunzel S."/>
            <person name="Keller A."/>
            <person name="Neulinger S.C."/>
        </authorList>
    </citation>
    <scope>NUCLEOTIDE SEQUENCE [LARGE SCALE GENOMIC DNA]</scope>
    <source>
        <strain evidence="2 3">DSM 15382</strain>
    </source>
</reference>